<dbReference type="Pfam" id="PF06687">
    <property type="entry name" value="SUR7"/>
    <property type="match status" value="1"/>
</dbReference>
<feature type="transmembrane region" description="Helical" evidence="5">
    <location>
        <begin position="122"/>
        <end position="144"/>
    </location>
</feature>
<evidence type="ECO:0000313" key="8">
    <source>
        <dbReference type="Proteomes" id="UP001362999"/>
    </source>
</evidence>
<feature type="transmembrane region" description="Helical" evidence="5">
    <location>
        <begin position="95"/>
        <end position="115"/>
    </location>
</feature>
<comment type="caution">
    <text evidence="7">The sequence shown here is derived from an EMBL/GenBank/DDBJ whole genome shotgun (WGS) entry which is preliminary data.</text>
</comment>
<reference evidence="7 8" key="1">
    <citation type="journal article" date="2024" name="J Genomics">
        <title>Draft genome sequencing and assembly of Favolaschia claudopus CIRM-BRFM 2984 isolated from oak limbs.</title>
        <authorList>
            <person name="Navarro D."/>
            <person name="Drula E."/>
            <person name="Chaduli D."/>
            <person name="Cazenave R."/>
            <person name="Ahrendt S."/>
            <person name="Wang J."/>
            <person name="Lipzen A."/>
            <person name="Daum C."/>
            <person name="Barry K."/>
            <person name="Grigoriev I.V."/>
            <person name="Favel A."/>
            <person name="Rosso M.N."/>
            <person name="Martin F."/>
        </authorList>
    </citation>
    <scope>NUCLEOTIDE SEQUENCE [LARGE SCALE GENOMIC DNA]</scope>
    <source>
        <strain evidence="7 8">CIRM-BRFM 2984</strain>
    </source>
</reference>
<feature type="transmembrane region" description="Helical" evidence="5">
    <location>
        <begin position="164"/>
        <end position="191"/>
    </location>
</feature>
<keyword evidence="6" id="KW-0732">Signal</keyword>
<feature type="chain" id="PRO_5043956656" evidence="6">
    <location>
        <begin position="27"/>
        <end position="213"/>
    </location>
</feature>
<sequence length="213" mass="22578">MSGAVHFGTFLLFVAMVLLIVASISAPTVSRIDMLQVPLSNGSSVHFGSWGYCILKSPTGTSCTPAHVGYKIADELAALGVTPFKPSDAKNVNTITGGFILHPIAAGIVALAFLFSLCSHRFGFLFVTAIALVGFVVTLIAVIFDFVTFGAVRQQIRDNGGRAYWGSGVWIVLVAGIILLFASLATCFACITGRRRSRQKFATAPTPVVANTY</sequence>
<dbReference type="InterPro" id="IPR009571">
    <property type="entry name" value="SUR7/Rim9-like_fungi"/>
</dbReference>
<organism evidence="7 8">
    <name type="scientific">Favolaschia claudopus</name>
    <dbReference type="NCBI Taxonomy" id="2862362"/>
    <lineage>
        <taxon>Eukaryota</taxon>
        <taxon>Fungi</taxon>
        <taxon>Dikarya</taxon>
        <taxon>Basidiomycota</taxon>
        <taxon>Agaricomycotina</taxon>
        <taxon>Agaricomycetes</taxon>
        <taxon>Agaricomycetidae</taxon>
        <taxon>Agaricales</taxon>
        <taxon>Marasmiineae</taxon>
        <taxon>Mycenaceae</taxon>
        <taxon>Favolaschia</taxon>
    </lineage>
</organism>
<keyword evidence="3 5" id="KW-1133">Transmembrane helix</keyword>
<evidence type="ECO:0000256" key="2">
    <source>
        <dbReference type="ARBA" id="ARBA00022692"/>
    </source>
</evidence>
<evidence type="ECO:0000313" key="7">
    <source>
        <dbReference type="EMBL" id="KAK7007600.1"/>
    </source>
</evidence>
<evidence type="ECO:0000256" key="1">
    <source>
        <dbReference type="ARBA" id="ARBA00004141"/>
    </source>
</evidence>
<accession>A0AAW0AE54</accession>
<evidence type="ECO:0000256" key="4">
    <source>
        <dbReference type="ARBA" id="ARBA00023136"/>
    </source>
</evidence>
<dbReference type="PANTHER" id="PTHR28013">
    <property type="entry name" value="PROTEIN DCV1-RELATED"/>
    <property type="match status" value="1"/>
</dbReference>
<dbReference type="InterPro" id="IPR051380">
    <property type="entry name" value="pH-response_reg_palI/RIM9"/>
</dbReference>
<proteinExistence type="predicted"/>
<keyword evidence="4 5" id="KW-0472">Membrane</keyword>
<evidence type="ECO:0000256" key="6">
    <source>
        <dbReference type="SAM" id="SignalP"/>
    </source>
</evidence>
<dbReference type="AlphaFoldDB" id="A0AAW0AE54"/>
<feature type="signal peptide" evidence="6">
    <location>
        <begin position="1"/>
        <end position="26"/>
    </location>
</feature>
<keyword evidence="2 5" id="KW-0812">Transmembrane</keyword>
<gene>
    <name evidence="7" type="ORF">R3P38DRAFT_3028192</name>
</gene>
<dbReference type="GO" id="GO:0035838">
    <property type="term" value="C:growing cell tip"/>
    <property type="evidence" value="ECO:0007669"/>
    <property type="project" value="TreeGrafter"/>
</dbReference>
<comment type="subcellular location">
    <subcellularLocation>
        <location evidence="1">Membrane</location>
        <topology evidence="1">Multi-pass membrane protein</topology>
    </subcellularLocation>
</comment>
<dbReference type="EMBL" id="JAWWNJ010000070">
    <property type="protein sequence ID" value="KAK7007600.1"/>
    <property type="molecule type" value="Genomic_DNA"/>
</dbReference>
<dbReference type="GO" id="GO:0005886">
    <property type="term" value="C:plasma membrane"/>
    <property type="evidence" value="ECO:0007669"/>
    <property type="project" value="InterPro"/>
</dbReference>
<keyword evidence="8" id="KW-1185">Reference proteome</keyword>
<dbReference type="Proteomes" id="UP001362999">
    <property type="component" value="Unassembled WGS sequence"/>
</dbReference>
<evidence type="ECO:0000256" key="3">
    <source>
        <dbReference type="ARBA" id="ARBA00022989"/>
    </source>
</evidence>
<dbReference type="PANTHER" id="PTHR28013:SF3">
    <property type="entry name" value="PROTEIN DCV1-RELATED"/>
    <property type="match status" value="1"/>
</dbReference>
<protein>
    <submittedName>
        <fullName evidence="7">Actin cortical patch SUR7/pH-response regulator pali</fullName>
    </submittedName>
</protein>
<name>A0AAW0AE54_9AGAR</name>
<evidence type="ECO:0000256" key="5">
    <source>
        <dbReference type="SAM" id="Phobius"/>
    </source>
</evidence>
<dbReference type="GO" id="GO:0032153">
    <property type="term" value="C:cell division site"/>
    <property type="evidence" value="ECO:0007669"/>
    <property type="project" value="TreeGrafter"/>
</dbReference>